<dbReference type="AlphaFoldDB" id="A0A3P6G0T5"/>
<reference evidence="2" key="1">
    <citation type="submission" date="2018-11" db="EMBL/GenBank/DDBJ databases">
        <authorList>
            <consortium name="Genoscope - CEA"/>
            <person name="William W."/>
        </authorList>
    </citation>
    <scope>NUCLEOTIDE SEQUENCE</scope>
</reference>
<name>A0A3P6G0T5_BRAOL</name>
<organism evidence="2">
    <name type="scientific">Brassica oleracea</name>
    <name type="common">Wild cabbage</name>
    <dbReference type="NCBI Taxonomy" id="3712"/>
    <lineage>
        <taxon>Eukaryota</taxon>
        <taxon>Viridiplantae</taxon>
        <taxon>Streptophyta</taxon>
        <taxon>Embryophyta</taxon>
        <taxon>Tracheophyta</taxon>
        <taxon>Spermatophyta</taxon>
        <taxon>Magnoliopsida</taxon>
        <taxon>eudicotyledons</taxon>
        <taxon>Gunneridae</taxon>
        <taxon>Pentapetalae</taxon>
        <taxon>rosids</taxon>
        <taxon>malvids</taxon>
        <taxon>Brassicales</taxon>
        <taxon>Brassicaceae</taxon>
        <taxon>Brassiceae</taxon>
        <taxon>Brassica</taxon>
    </lineage>
</organism>
<protein>
    <submittedName>
        <fullName evidence="2">Uncharacterized protein</fullName>
    </submittedName>
</protein>
<feature type="region of interest" description="Disordered" evidence="1">
    <location>
        <begin position="1"/>
        <end position="25"/>
    </location>
</feature>
<sequence>MASSYSEKPQEEEETFEDHIEDQPYVKPPPFDIRILTPDQRVELPQLQRTKEYWGKPIRHLAQMVRIHLIRDRAEFERRDVTQYEFDAACALDEIMYWVPPPQLAGTSISTLEL</sequence>
<proteinExistence type="predicted"/>
<dbReference type="EMBL" id="LR031878">
    <property type="protein sequence ID" value="VDD51275.1"/>
    <property type="molecule type" value="Genomic_DNA"/>
</dbReference>
<evidence type="ECO:0000256" key="1">
    <source>
        <dbReference type="SAM" id="MobiDB-lite"/>
    </source>
</evidence>
<gene>
    <name evidence="2" type="ORF">BOLC1T03664H</name>
</gene>
<evidence type="ECO:0000313" key="2">
    <source>
        <dbReference type="EMBL" id="VDD51275.1"/>
    </source>
</evidence>
<accession>A0A3P6G0T5</accession>